<reference evidence="2" key="1">
    <citation type="submission" date="2020-02" db="EMBL/GenBank/DDBJ databases">
        <title>Flavobacterium sp. genome.</title>
        <authorList>
            <person name="Jung H.S."/>
            <person name="Baek J.H."/>
            <person name="Jeon C.O."/>
        </authorList>
    </citation>
    <scope>NUCLEOTIDE SEQUENCE</scope>
    <source>
        <strain evidence="2">SE-s28</strain>
    </source>
</reference>
<dbReference type="Proteomes" id="UP000712080">
    <property type="component" value="Unassembled WGS sequence"/>
</dbReference>
<feature type="chain" id="PRO_5037446716" description="Lipoprotein" evidence="1">
    <location>
        <begin position="22"/>
        <end position="276"/>
    </location>
</feature>
<dbReference type="AlphaFoldDB" id="A0A972JIT0"/>
<evidence type="ECO:0008006" key="4">
    <source>
        <dbReference type="Google" id="ProtNLM"/>
    </source>
</evidence>
<evidence type="ECO:0000256" key="1">
    <source>
        <dbReference type="SAM" id="SignalP"/>
    </source>
</evidence>
<protein>
    <recommendedName>
        <fullName evidence="4">Lipoprotein</fullName>
    </recommendedName>
</protein>
<dbReference type="RefSeq" id="WP_169526511.1">
    <property type="nucleotide sequence ID" value="NZ_JAAMPU010000101.1"/>
</dbReference>
<organism evidence="2 3">
    <name type="scientific">Flavobacterium silvaticum</name>
    <dbReference type="NCBI Taxonomy" id="1852020"/>
    <lineage>
        <taxon>Bacteria</taxon>
        <taxon>Pseudomonadati</taxon>
        <taxon>Bacteroidota</taxon>
        <taxon>Flavobacteriia</taxon>
        <taxon>Flavobacteriales</taxon>
        <taxon>Flavobacteriaceae</taxon>
        <taxon>Flavobacterium</taxon>
    </lineage>
</organism>
<keyword evidence="3" id="KW-1185">Reference proteome</keyword>
<keyword evidence="1" id="KW-0732">Signal</keyword>
<sequence>MKRKLLIALIALGLFATGCNRDDEDRFNSEDARVNAEMDGISDDISTIAEDQYRVQLAATGRSAAGAFQSILPNCATVSTTFTATSWTSVITFGEGCTLNNGSSVSGTITVTGSTDFSSEPYVIDYTLTDFYHNDRLVEGNRNLSFTNQSTTAQPESHTVADIDFNYVVTYPNGNVYTRNGHRVRELIAGYDTPYWLDNVYLVSGSWTTTFPSGTQTSTVGTPLRFEMTCPHIVSGTLNITRGENSAVLDYGNGQCDANATLSINGGSAIAITLGY</sequence>
<gene>
    <name evidence="2" type="ORF">G6047_05645</name>
</gene>
<dbReference type="PROSITE" id="PS51257">
    <property type="entry name" value="PROKAR_LIPOPROTEIN"/>
    <property type="match status" value="1"/>
</dbReference>
<dbReference type="EMBL" id="JAAMPU010000101">
    <property type="protein sequence ID" value="NMH27507.1"/>
    <property type="molecule type" value="Genomic_DNA"/>
</dbReference>
<proteinExistence type="predicted"/>
<name>A0A972JIT0_9FLAO</name>
<comment type="caution">
    <text evidence="2">The sequence shown here is derived from an EMBL/GenBank/DDBJ whole genome shotgun (WGS) entry which is preliminary data.</text>
</comment>
<feature type="signal peptide" evidence="1">
    <location>
        <begin position="1"/>
        <end position="21"/>
    </location>
</feature>
<evidence type="ECO:0000313" key="2">
    <source>
        <dbReference type="EMBL" id="NMH27507.1"/>
    </source>
</evidence>
<evidence type="ECO:0000313" key="3">
    <source>
        <dbReference type="Proteomes" id="UP000712080"/>
    </source>
</evidence>
<accession>A0A972JIT0</accession>